<gene>
    <name evidence="2" type="ORF">THAOC_24550</name>
</gene>
<reference evidence="2 3" key="1">
    <citation type="journal article" date="2012" name="Genome Biol.">
        <title>Genome and low-iron response of an oceanic diatom adapted to chronic iron limitation.</title>
        <authorList>
            <person name="Lommer M."/>
            <person name="Specht M."/>
            <person name="Roy A.S."/>
            <person name="Kraemer L."/>
            <person name="Andreson R."/>
            <person name="Gutowska M.A."/>
            <person name="Wolf J."/>
            <person name="Bergner S.V."/>
            <person name="Schilhabel M.B."/>
            <person name="Klostermeier U.C."/>
            <person name="Beiko R.G."/>
            <person name="Rosenstiel P."/>
            <person name="Hippler M."/>
            <person name="Laroche J."/>
        </authorList>
    </citation>
    <scope>NUCLEOTIDE SEQUENCE [LARGE SCALE GENOMIC DNA]</scope>
    <source>
        <strain evidence="2 3">CCMP1005</strain>
    </source>
</reference>
<dbReference type="AlphaFoldDB" id="K0RPM0"/>
<dbReference type="OMA" id="TKPMFKE"/>
<accession>K0RPM0</accession>
<evidence type="ECO:0000313" key="3">
    <source>
        <dbReference type="Proteomes" id="UP000266841"/>
    </source>
</evidence>
<organism evidence="2 3">
    <name type="scientific">Thalassiosira oceanica</name>
    <name type="common">Marine diatom</name>
    <dbReference type="NCBI Taxonomy" id="159749"/>
    <lineage>
        <taxon>Eukaryota</taxon>
        <taxon>Sar</taxon>
        <taxon>Stramenopiles</taxon>
        <taxon>Ochrophyta</taxon>
        <taxon>Bacillariophyta</taxon>
        <taxon>Coscinodiscophyceae</taxon>
        <taxon>Thalassiosirophycidae</taxon>
        <taxon>Thalassiosirales</taxon>
        <taxon>Thalassiosiraceae</taxon>
        <taxon>Thalassiosira</taxon>
    </lineage>
</organism>
<evidence type="ECO:0000256" key="1">
    <source>
        <dbReference type="SAM" id="SignalP"/>
    </source>
</evidence>
<feature type="signal peptide" evidence="1">
    <location>
        <begin position="1"/>
        <end position="21"/>
    </location>
</feature>
<name>K0RPM0_THAOC</name>
<dbReference type="EMBL" id="AGNL01033448">
    <property type="protein sequence ID" value="EJK55688.1"/>
    <property type="molecule type" value="Genomic_DNA"/>
</dbReference>
<sequence length="89" mass="9594">MPSYTTLFLPLLASSATGFVAAPLSHVSTRPISDITPAPRLNMAIDYNDPAVMEEFNAIQMMEYDDVVDELAQSGVTAPADMGDMDVKL</sequence>
<feature type="non-terminal residue" evidence="2">
    <location>
        <position position="89"/>
    </location>
</feature>
<keyword evidence="3" id="KW-1185">Reference proteome</keyword>
<dbReference type="Proteomes" id="UP000266841">
    <property type="component" value="Unassembled WGS sequence"/>
</dbReference>
<dbReference type="OrthoDB" id="37983at2759"/>
<evidence type="ECO:0008006" key="4">
    <source>
        <dbReference type="Google" id="ProtNLM"/>
    </source>
</evidence>
<keyword evidence="1" id="KW-0732">Signal</keyword>
<feature type="chain" id="PRO_5003839353" description="RxLR effector protein" evidence="1">
    <location>
        <begin position="22"/>
        <end position="89"/>
    </location>
</feature>
<protein>
    <recommendedName>
        <fullName evidence="4">RxLR effector protein</fullName>
    </recommendedName>
</protein>
<evidence type="ECO:0000313" key="2">
    <source>
        <dbReference type="EMBL" id="EJK55688.1"/>
    </source>
</evidence>
<comment type="caution">
    <text evidence="2">The sequence shown here is derived from an EMBL/GenBank/DDBJ whole genome shotgun (WGS) entry which is preliminary data.</text>
</comment>
<proteinExistence type="predicted"/>